<evidence type="ECO:0000313" key="3">
    <source>
        <dbReference type="Proteomes" id="UP001590950"/>
    </source>
</evidence>
<dbReference type="PANTHER" id="PTHR43157:SF31">
    <property type="entry name" value="PHOSPHATIDYLINOSITOL-GLYCAN BIOSYNTHESIS CLASS F PROTEIN"/>
    <property type="match status" value="1"/>
</dbReference>
<keyword evidence="3" id="KW-1185">Reference proteome</keyword>
<dbReference type="Proteomes" id="UP001590950">
    <property type="component" value="Unassembled WGS sequence"/>
</dbReference>
<dbReference type="Gene3D" id="3.40.50.720">
    <property type="entry name" value="NAD(P)-binding Rossmann-like Domain"/>
    <property type="match status" value="1"/>
</dbReference>
<dbReference type="PANTHER" id="PTHR43157">
    <property type="entry name" value="PHOSPHATIDYLINOSITOL-GLYCAN BIOSYNTHESIS CLASS F PROTEIN-RELATED"/>
    <property type="match status" value="1"/>
</dbReference>
<protein>
    <recommendedName>
        <fullName evidence="4">Short-chain dehydrogenase</fullName>
    </recommendedName>
</protein>
<gene>
    <name evidence="2" type="ORF">N7G274_001241</name>
</gene>
<name>A0ABR4AQZ9_9LECA</name>
<reference evidence="2 3" key="1">
    <citation type="submission" date="2024-09" db="EMBL/GenBank/DDBJ databases">
        <title>Rethinking Asexuality: The Enigmatic Case of Functional Sexual Genes in Lepraria (Stereocaulaceae).</title>
        <authorList>
            <person name="Doellman M."/>
            <person name="Sun Y."/>
            <person name="Barcenas-Pena A."/>
            <person name="Lumbsch H.T."/>
            <person name="Grewe F."/>
        </authorList>
    </citation>
    <scope>NUCLEOTIDE SEQUENCE [LARGE SCALE GENOMIC DNA]</scope>
    <source>
        <strain evidence="2 3">Mercado 3170</strain>
    </source>
</reference>
<comment type="caution">
    <text evidence="2">The sequence shown here is derived from an EMBL/GenBank/DDBJ whole genome shotgun (WGS) entry which is preliminary data.</text>
</comment>
<dbReference type="InterPro" id="IPR036291">
    <property type="entry name" value="NAD(P)-bd_dom_sf"/>
</dbReference>
<sequence>MAPPFDQIFPPSPTFTEKHAGDQGGRVFLVTGSTSGVGLELAKMLYGLNGTVYVAGRSAEKISAAIKTIKKQVRTKTGRVEALQVDLANLPSIGQSARDFLSKEDRLDVLVHNAGLMTPPAGSKTDLGHDLEMGTNCLGPFLLNHFLEPTLKKTAAATNSPLGVRVVWLSSMIAASVPKGGITMNNDGSPKVIKNAMENYMQSKVGNVFLAIETARRLGKDGIINVSVNPGLLKTELQRHVSPIQRMIMGLMFKEPKYGAYTELFGCLSPEINSNKNGAFILPWGRFGQIPDHIQQSIDNGKAASFYEWCDRETKEYQ</sequence>
<evidence type="ECO:0000313" key="2">
    <source>
        <dbReference type="EMBL" id="KAL2047222.1"/>
    </source>
</evidence>
<dbReference type="Pfam" id="PF00106">
    <property type="entry name" value="adh_short"/>
    <property type="match status" value="1"/>
</dbReference>
<dbReference type="SUPFAM" id="SSF51735">
    <property type="entry name" value="NAD(P)-binding Rossmann-fold domains"/>
    <property type="match status" value="1"/>
</dbReference>
<organism evidence="2 3">
    <name type="scientific">Stereocaulon virgatum</name>
    <dbReference type="NCBI Taxonomy" id="373712"/>
    <lineage>
        <taxon>Eukaryota</taxon>
        <taxon>Fungi</taxon>
        <taxon>Dikarya</taxon>
        <taxon>Ascomycota</taxon>
        <taxon>Pezizomycotina</taxon>
        <taxon>Lecanoromycetes</taxon>
        <taxon>OSLEUM clade</taxon>
        <taxon>Lecanoromycetidae</taxon>
        <taxon>Lecanorales</taxon>
        <taxon>Lecanorineae</taxon>
        <taxon>Stereocaulaceae</taxon>
        <taxon>Stereocaulon</taxon>
    </lineage>
</organism>
<proteinExistence type="predicted"/>
<accession>A0ABR4AQZ9</accession>
<evidence type="ECO:0008006" key="4">
    <source>
        <dbReference type="Google" id="ProtNLM"/>
    </source>
</evidence>
<evidence type="ECO:0000256" key="1">
    <source>
        <dbReference type="ARBA" id="ARBA00023002"/>
    </source>
</evidence>
<dbReference type="EMBL" id="JBEFKJ010000003">
    <property type="protein sequence ID" value="KAL2047222.1"/>
    <property type="molecule type" value="Genomic_DNA"/>
</dbReference>
<dbReference type="PRINTS" id="PR00081">
    <property type="entry name" value="GDHRDH"/>
</dbReference>
<dbReference type="InterPro" id="IPR002347">
    <property type="entry name" value="SDR_fam"/>
</dbReference>
<keyword evidence="1" id="KW-0560">Oxidoreductase</keyword>